<feature type="transmembrane region" description="Helical" evidence="1">
    <location>
        <begin position="18"/>
        <end position="39"/>
    </location>
</feature>
<keyword evidence="1" id="KW-0472">Membrane</keyword>
<keyword evidence="1" id="KW-1133">Transmembrane helix</keyword>
<evidence type="ECO:0000313" key="3">
    <source>
        <dbReference type="Proteomes" id="UP001501470"/>
    </source>
</evidence>
<keyword evidence="1" id="KW-0812">Transmembrane</keyword>
<dbReference type="Proteomes" id="UP001501470">
    <property type="component" value="Unassembled WGS sequence"/>
</dbReference>
<protein>
    <submittedName>
        <fullName evidence="2">Uncharacterized protein</fullName>
    </submittedName>
</protein>
<sequence>MTDLSGAGDRPSSTRPAVWWFAVPPALLLVFLCVAGALAPQGGISGERAARPVAGPGSSVHFELRPGTTFTVYQDAPTSRAGMNCSVALDDGDPSGLSTGSGGQAGGMFGRRPRRVFVGGTSYNYAMQLADNHTAGITVSCSGGDVLVESGTTTSWTSAAVTGAAVATTGAALVLIAARRRRQLP</sequence>
<reference evidence="2 3" key="1">
    <citation type="journal article" date="2019" name="Int. J. Syst. Evol. Microbiol.">
        <title>The Global Catalogue of Microorganisms (GCM) 10K type strain sequencing project: providing services to taxonomists for standard genome sequencing and annotation.</title>
        <authorList>
            <consortium name="The Broad Institute Genomics Platform"/>
            <consortium name="The Broad Institute Genome Sequencing Center for Infectious Disease"/>
            <person name="Wu L."/>
            <person name="Ma J."/>
        </authorList>
    </citation>
    <scope>NUCLEOTIDE SEQUENCE [LARGE SCALE GENOMIC DNA]</scope>
    <source>
        <strain evidence="2 3">JCM 15933</strain>
    </source>
</reference>
<keyword evidence="3" id="KW-1185">Reference proteome</keyword>
<accession>A0ABN1ZNB8</accession>
<dbReference type="RefSeq" id="WP_344500075.1">
    <property type="nucleotide sequence ID" value="NZ_BAAAQD010000001.1"/>
</dbReference>
<gene>
    <name evidence="2" type="ORF">GCM10009827_010850</name>
</gene>
<organism evidence="2 3">
    <name type="scientific">Dactylosporangium maewongense</name>
    <dbReference type="NCBI Taxonomy" id="634393"/>
    <lineage>
        <taxon>Bacteria</taxon>
        <taxon>Bacillati</taxon>
        <taxon>Actinomycetota</taxon>
        <taxon>Actinomycetes</taxon>
        <taxon>Micromonosporales</taxon>
        <taxon>Micromonosporaceae</taxon>
        <taxon>Dactylosporangium</taxon>
    </lineage>
</organism>
<feature type="transmembrane region" description="Helical" evidence="1">
    <location>
        <begin position="156"/>
        <end position="178"/>
    </location>
</feature>
<comment type="caution">
    <text evidence="2">The sequence shown here is derived from an EMBL/GenBank/DDBJ whole genome shotgun (WGS) entry which is preliminary data.</text>
</comment>
<proteinExistence type="predicted"/>
<name>A0ABN1ZNB8_9ACTN</name>
<dbReference type="EMBL" id="BAAAQD010000001">
    <property type="protein sequence ID" value="GAA1501429.1"/>
    <property type="molecule type" value="Genomic_DNA"/>
</dbReference>
<evidence type="ECO:0000256" key="1">
    <source>
        <dbReference type="SAM" id="Phobius"/>
    </source>
</evidence>
<evidence type="ECO:0000313" key="2">
    <source>
        <dbReference type="EMBL" id="GAA1501429.1"/>
    </source>
</evidence>